<dbReference type="RefSeq" id="WP_003462590.1">
    <property type="nucleotide sequence ID" value="NZ_APML01000003.1"/>
</dbReference>
<evidence type="ECO:0000313" key="1">
    <source>
        <dbReference type="EMBL" id="ENH98394.1"/>
    </source>
</evidence>
<dbReference type="AlphaFoldDB" id="N4WGL2"/>
<dbReference type="Pfam" id="PF20074">
    <property type="entry name" value="DUF6470"/>
    <property type="match status" value="1"/>
</dbReference>
<evidence type="ECO:0000313" key="2">
    <source>
        <dbReference type="Proteomes" id="UP000012283"/>
    </source>
</evidence>
<name>N4WGL2_9BACI</name>
<accession>N4WGL2</accession>
<protein>
    <submittedName>
        <fullName evidence="1">Uncharacterized protein</fullName>
    </submittedName>
</protein>
<dbReference type="eggNOG" id="ENOG5031RPF">
    <property type="taxonomic scope" value="Bacteria"/>
</dbReference>
<dbReference type="InterPro" id="IPR045527">
    <property type="entry name" value="DUF6470"/>
</dbReference>
<dbReference type="PATRIC" id="fig|1308866.3.peg.76"/>
<proteinExistence type="predicted"/>
<keyword evidence="2" id="KW-1185">Reference proteome</keyword>
<reference evidence="1 2" key="1">
    <citation type="submission" date="2013-03" db="EMBL/GenBank/DDBJ databases">
        <title>Draft genome sequence of Gracibacillus halophilus YIM-C55.5, a moderately halophilic and thermophilic organism from the Xiaochaidamu salt lake.</title>
        <authorList>
            <person name="Sugumar T."/>
            <person name="Polireddy D.R."/>
            <person name="Antony A."/>
            <person name="Madhava Y.R."/>
            <person name="Sivakumar N."/>
        </authorList>
    </citation>
    <scope>NUCLEOTIDE SEQUENCE [LARGE SCALE GENOMIC DNA]</scope>
    <source>
        <strain evidence="1 2">YIM-C55.5</strain>
    </source>
</reference>
<sequence>MQMPQLRIQSQDAMIGLRTQNAKLDMNYDPAKQSIRQPKADMQIRTTPSKLTIDQSQAFADVGIKPTSQMIEEKAQEGKQKLMEVIARRRRQGDELMKIEKGGNPIKRQAKENGHDEKKQFNIGWIPSANSVKIDYQPAEVNVQVTPREPEINNQPTEVQYQYQRGNVETYVEQKNWLEIDFIESQSSGSHVSLNL</sequence>
<comment type="caution">
    <text evidence="1">The sequence shown here is derived from an EMBL/GenBank/DDBJ whole genome shotgun (WGS) entry which is preliminary data.</text>
</comment>
<dbReference type="STRING" id="1308866.J416_00364"/>
<dbReference type="OrthoDB" id="2112831at2"/>
<dbReference type="EMBL" id="APML01000003">
    <property type="protein sequence ID" value="ENH98394.1"/>
    <property type="molecule type" value="Genomic_DNA"/>
</dbReference>
<organism evidence="1 2">
    <name type="scientific">Gracilibacillus halophilus YIM-C55.5</name>
    <dbReference type="NCBI Taxonomy" id="1308866"/>
    <lineage>
        <taxon>Bacteria</taxon>
        <taxon>Bacillati</taxon>
        <taxon>Bacillota</taxon>
        <taxon>Bacilli</taxon>
        <taxon>Bacillales</taxon>
        <taxon>Bacillaceae</taxon>
        <taxon>Gracilibacillus</taxon>
    </lineage>
</organism>
<gene>
    <name evidence="1" type="ORF">J416_00364</name>
</gene>
<dbReference type="Proteomes" id="UP000012283">
    <property type="component" value="Unassembled WGS sequence"/>
</dbReference>